<organism evidence="2 3">
    <name type="scientific">Novilysobacter selenitireducens</name>
    <dbReference type="NCBI Taxonomy" id="2872639"/>
    <lineage>
        <taxon>Bacteria</taxon>
        <taxon>Pseudomonadati</taxon>
        <taxon>Pseudomonadota</taxon>
        <taxon>Gammaproteobacteria</taxon>
        <taxon>Lysobacterales</taxon>
        <taxon>Lysobacteraceae</taxon>
        <taxon>Novilysobacter</taxon>
    </lineage>
</organism>
<dbReference type="Proteomes" id="UP001430954">
    <property type="component" value="Unassembled WGS sequence"/>
</dbReference>
<keyword evidence="1" id="KW-0732">Signal</keyword>
<proteinExistence type="predicted"/>
<feature type="signal peptide" evidence="1">
    <location>
        <begin position="1"/>
        <end position="30"/>
    </location>
</feature>
<sequence length="240" mass="25518">MRRTPLALLPVATLSLAVALIAGRTDTVDAATPQKGVVAQAATTAPGTRMEAEQALDASVAAALIGAVAGQFEEDDVEVRLVDVDVEEASLRDRQLLGRGELKLGDSSEWIPFGFEALYDTVESVVSYPRLTLADGSEATPVALDASIATTLSDRAEAALVDEFAQQPVSLALEDVRSVDAGERYLRVDASGTADFGREGNAAAQVHGLFDQQENRWVRVSYELGEAPQPWAADHRVASR</sequence>
<dbReference type="EMBL" id="JAINZW010000002">
    <property type="protein sequence ID" value="MBZ4039218.1"/>
    <property type="molecule type" value="Genomic_DNA"/>
</dbReference>
<dbReference type="RefSeq" id="WP_223675551.1">
    <property type="nucleotide sequence ID" value="NZ_JAINZW010000002.1"/>
</dbReference>
<reference evidence="2 3" key="1">
    <citation type="submission" date="2021-09" db="EMBL/GenBank/DDBJ databases">
        <title>Lysobacter sp. 13A isolated from the river sediment.</title>
        <authorList>
            <person name="Liu H."/>
            <person name="Li S."/>
            <person name="Mao S."/>
        </authorList>
    </citation>
    <scope>NUCLEOTIDE SEQUENCE [LARGE SCALE GENOMIC DNA]</scope>
    <source>
        <strain evidence="2 3">13A</strain>
    </source>
</reference>
<accession>A0ABS7T5U5</accession>
<keyword evidence="3" id="KW-1185">Reference proteome</keyword>
<evidence type="ECO:0000313" key="3">
    <source>
        <dbReference type="Proteomes" id="UP001430954"/>
    </source>
</evidence>
<evidence type="ECO:0000313" key="2">
    <source>
        <dbReference type="EMBL" id="MBZ4039218.1"/>
    </source>
</evidence>
<evidence type="ECO:0000256" key="1">
    <source>
        <dbReference type="SAM" id="SignalP"/>
    </source>
</evidence>
<gene>
    <name evidence="2" type="ORF">K6753_06690</name>
</gene>
<name>A0ABS7T5U5_9GAMM</name>
<feature type="chain" id="PRO_5045090069" evidence="1">
    <location>
        <begin position="31"/>
        <end position="240"/>
    </location>
</feature>
<protein>
    <submittedName>
        <fullName evidence="2">Uncharacterized protein</fullName>
    </submittedName>
</protein>
<comment type="caution">
    <text evidence="2">The sequence shown here is derived from an EMBL/GenBank/DDBJ whole genome shotgun (WGS) entry which is preliminary data.</text>
</comment>